<dbReference type="GO" id="GO:0004175">
    <property type="term" value="F:endopeptidase activity"/>
    <property type="evidence" value="ECO:0007669"/>
    <property type="project" value="UniProtKB-ARBA"/>
</dbReference>
<dbReference type="PANTHER" id="PTHR43592:SF15">
    <property type="entry name" value="CAAX AMINO TERMINAL PROTEASE FAMILY PROTEIN"/>
    <property type="match status" value="1"/>
</dbReference>
<proteinExistence type="predicted"/>
<dbReference type="GO" id="GO:0080120">
    <property type="term" value="P:CAAX-box protein maturation"/>
    <property type="evidence" value="ECO:0007669"/>
    <property type="project" value="UniProtKB-ARBA"/>
</dbReference>
<feature type="transmembrane region" description="Helical" evidence="1">
    <location>
        <begin position="163"/>
        <end position="180"/>
    </location>
</feature>
<evidence type="ECO:0000313" key="3">
    <source>
        <dbReference type="EMBL" id="NVN52003.1"/>
    </source>
</evidence>
<dbReference type="InterPro" id="IPR003675">
    <property type="entry name" value="Rce1/LyrA-like_dom"/>
</dbReference>
<sequence>MDAELQSRPHRWGLGAFLVVELVYLLSALSLAFLLGGRGSPQILTVVVAVAVPTLLAAALAILITMIRGNGPRCDLRLQWSWRSAGSGLLFGIGGLFLTLPASLLWVAVVGEDANSAAGEVFGGVRVTWAWAVVVFIVIVIVAPFCEEILYRGLLWGAVERRWGRWVALGVTTVVFAIAHLEWTRAPLLLVVALPIGLARLYTGNLTASIVAHQVTNLLPGLVLMFTVAGAVPTG</sequence>
<dbReference type="Proteomes" id="UP000570517">
    <property type="component" value="Unassembled WGS sequence"/>
</dbReference>
<feature type="transmembrane region" description="Helical" evidence="1">
    <location>
        <begin position="12"/>
        <end position="37"/>
    </location>
</feature>
<protein>
    <submittedName>
        <fullName evidence="3">Putative membrane protein</fullName>
    </submittedName>
</protein>
<dbReference type="AlphaFoldDB" id="A0A850PU57"/>
<dbReference type="Pfam" id="PF02517">
    <property type="entry name" value="Rce1-like"/>
    <property type="match status" value="1"/>
</dbReference>
<feature type="transmembrane region" description="Helical" evidence="1">
    <location>
        <begin position="215"/>
        <end position="232"/>
    </location>
</feature>
<accession>A0A850PU57</accession>
<name>A0A850PU57_9MYCO</name>
<keyword evidence="4" id="KW-1185">Reference proteome</keyword>
<evidence type="ECO:0000259" key="2">
    <source>
        <dbReference type="Pfam" id="PF02517"/>
    </source>
</evidence>
<dbReference type="PANTHER" id="PTHR43592">
    <property type="entry name" value="CAAX AMINO TERMINAL PROTEASE"/>
    <property type="match status" value="1"/>
</dbReference>
<dbReference type="RefSeq" id="WP_178360254.1">
    <property type="nucleotide sequence ID" value="NZ_JABFYL010000039.1"/>
</dbReference>
<comment type="caution">
    <text evidence="3">The sequence shown here is derived from an EMBL/GenBank/DDBJ whole genome shotgun (WGS) entry which is preliminary data.</text>
</comment>
<organism evidence="3 4">
    <name type="scientific">Mycolicibacterium hippocampi</name>
    <dbReference type="NCBI Taxonomy" id="659824"/>
    <lineage>
        <taxon>Bacteria</taxon>
        <taxon>Bacillati</taxon>
        <taxon>Actinomycetota</taxon>
        <taxon>Actinomycetes</taxon>
        <taxon>Mycobacteriales</taxon>
        <taxon>Mycobacteriaceae</taxon>
        <taxon>Mycolicibacterium</taxon>
    </lineage>
</organism>
<gene>
    <name evidence="3" type="ORF">HLY00_1996</name>
</gene>
<keyword evidence="1" id="KW-0472">Membrane</keyword>
<keyword evidence="1" id="KW-1133">Transmembrane helix</keyword>
<keyword evidence="1" id="KW-0812">Transmembrane</keyword>
<feature type="domain" description="CAAX prenyl protease 2/Lysostaphin resistance protein A-like" evidence="2">
    <location>
        <begin position="130"/>
        <end position="219"/>
    </location>
</feature>
<evidence type="ECO:0000256" key="1">
    <source>
        <dbReference type="SAM" id="Phobius"/>
    </source>
</evidence>
<reference evidence="3 4" key="1">
    <citation type="submission" date="2020-05" db="EMBL/GenBank/DDBJ databases">
        <title>Draft genome sequence of Mycobacterium hippocampi DL, isolated from European seabass, Dicentrarchus labrax, reared in fish farms.</title>
        <authorList>
            <person name="Stathopoulou P."/>
            <person name="Asimakis E."/>
            <person name="Tzokas K."/>
            <person name="Batargias C."/>
            <person name="Tsiamis G."/>
        </authorList>
    </citation>
    <scope>NUCLEOTIDE SEQUENCE [LARGE SCALE GENOMIC DNA]</scope>
    <source>
        <strain evidence="3 4">DL</strain>
    </source>
</reference>
<feature type="transmembrane region" description="Helical" evidence="1">
    <location>
        <begin position="43"/>
        <end position="67"/>
    </location>
</feature>
<feature type="transmembrane region" description="Helical" evidence="1">
    <location>
        <begin position="129"/>
        <end position="151"/>
    </location>
</feature>
<feature type="transmembrane region" description="Helical" evidence="1">
    <location>
        <begin position="186"/>
        <end position="203"/>
    </location>
</feature>
<evidence type="ECO:0000313" key="4">
    <source>
        <dbReference type="Proteomes" id="UP000570517"/>
    </source>
</evidence>
<dbReference type="EMBL" id="JABFYL010000039">
    <property type="protein sequence ID" value="NVN52003.1"/>
    <property type="molecule type" value="Genomic_DNA"/>
</dbReference>
<feature type="transmembrane region" description="Helical" evidence="1">
    <location>
        <begin position="88"/>
        <end position="109"/>
    </location>
</feature>